<feature type="domain" description="Metalloprotease StcE C-terminal" evidence="5">
    <location>
        <begin position="34"/>
        <end position="123"/>
    </location>
</feature>
<dbReference type="Gene3D" id="2.60.20.40">
    <property type="match status" value="3"/>
</dbReference>
<comment type="subcellular location">
    <subcellularLocation>
        <location evidence="1">Secreted</location>
    </subcellularLocation>
</comment>
<dbReference type="InterPro" id="IPR018511">
    <property type="entry name" value="Hemolysin-typ_Ca-bd_CS"/>
</dbReference>
<dbReference type="EMBL" id="JAJUBB010000012">
    <property type="protein sequence ID" value="MDD1782716.1"/>
    <property type="molecule type" value="Genomic_DNA"/>
</dbReference>
<evidence type="ECO:0000313" key="6">
    <source>
        <dbReference type="EMBL" id="MDD1782716.1"/>
    </source>
</evidence>
<keyword evidence="2" id="KW-0964">Secreted</keyword>
<dbReference type="Gene3D" id="2.150.10.10">
    <property type="entry name" value="Serralysin-like metalloprotease, C-terminal"/>
    <property type="match status" value="1"/>
</dbReference>
<dbReference type="InterPro" id="IPR011049">
    <property type="entry name" value="Serralysin-like_metalloprot_C"/>
</dbReference>
<dbReference type="PRINTS" id="PR00313">
    <property type="entry name" value="CABNDNGRPT"/>
</dbReference>
<dbReference type="PROSITE" id="PS00330">
    <property type="entry name" value="HEMOLYSIN_CALCIUM"/>
    <property type="match status" value="2"/>
</dbReference>
<dbReference type="PANTHER" id="PTHR38340:SF1">
    <property type="entry name" value="S-LAYER PROTEIN"/>
    <property type="match status" value="1"/>
</dbReference>
<feature type="chain" id="PRO_5045997447" evidence="4">
    <location>
        <begin position="27"/>
        <end position="600"/>
    </location>
</feature>
<reference evidence="6" key="1">
    <citation type="submission" date="2021-12" db="EMBL/GenBank/DDBJ databases">
        <title>Enterovibrio ZSDZ35 sp. nov. and Enterovibrio ZSDZ42 sp. nov., isolated from coastal seawater in Qingdao.</title>
        <authorList>
            <person name="Zhang P."/>
        </authorList>
    </citation>
    <scope>NUCLEOTIDE SEQUENCE</scope>
    <source>
        <strain evidence="6">ZSDZ35</strain>
    </source>
</reference>
<keyword evidence="3" id="KW-0106">Calcium</keyword>
<name>A0ABT5QR07_9GAMM</name>
<sequence>MIKLLNTLAWIVALSIALFISNFAMAEEDTKPKGCIVSLETGAEYCLPVGQRSGYSLPSWIRSHEVRVQAEQGAAVMLSDWDNLSYNRLAVFSGTTTNSELTNVKAYNGQYLDFSAPRSMRVVASNDILGCIVSLQTGDKYCLPVGKRSGYSLPSWIKSHEVYVQASEGAAVMLSDWDNLSYNRLAVFSGTTENRKMTDVKAYNGQYLDFSAPRSMRVVADSKPLGCIVSLETGARYCLPVGQRSSYSLPSWIRAHEVYVEPSEGTAVMLSDWDNLSYNRLAVFNCVTPNKQLENVRAYNGRNLDFSSPRSMRVVKGISVGDQVIKGTAGDDVLHGCSGNDVITGFNGNDVIYGGGGNDTINGSNGDDELHGGSGDDKLFGAGGNDSLYGDEGNDILQAGYEDDIVMDGGKGLDIYIGSEGNDTMYFDQEDFSDESFLTAKGNIYTGDRGFDKVVASGDANIDFSGKSYFASGVVPGAKPMSQIEAVVAGDGDQVVTVNANAIYAQSDNFQTTTNVDPGDWDGFVAHLGEGSDTLNVDAGIWSYDANASASVAISTAMIHFMGLSFDQVTELRAYVFTYADKKITVWTDAETIQVNGNNL</sequence>
<dbReference type="PANTHER" id="PTHR38340">
    <property type="entry name" value="S-LAYER PROTEIN"/>
    <property type="match status" value="1"/>
</dbReference>
<gene>
    <name evidence="6" type="ORF">LRP49_16205</name>
</gene>
<dbReference type="SUPFAM" id="SSF51120">
    <property type="entry name" value="beta-Roll"/>
    <property type="match status" value="1"/>
</dbReference>
<protein>
    <submittedName>
        <fullName evidence="6">Calcium-binding protein</fullName>
    </submittedName>
</protein>
<evidence type="ECO:0000256" key="1">
    <source>
        <dbReference type="ARBA" id="ARBA00004613"/>
    </source>
</evidence>
<dbReference type="Proteomes" id="UP001149821">
    <property type="component" value="Unassembled WGS sequence"/>
</dbReference>
<feature type="signal peptide" evidence="4">
    <location>
        <begin position="1"/>
        <end position="26"/>
    </location>
</feature>
<dbReference type="RefSeq" id="WP_274143353.1">
    <property type="nucleotide sequence ID" value="NZ_JAJUBB010000012.1"/>
</dbReference>
<evidence type="ECO:0000256" key="3">
    <source>
        <dbReference type="ARBA" id="ARBA00022837"/>
    </source>
</evidence>
<feature type="domain" description="Metalloprotease StcE C-terminal" evidence="5">
    <location>
        <begin position="130"/>
        <end position="219"/>
    </location>
</feature>
<dbReference type="Pfam" id="PF17945">
    <property type="entry name" value="Crystall_4"/>
    <property type="match status" value="3"/>
</dbReference>
<dbReference type="Pfam" id="PF00353">
    <property type="entry name" value="HemolysinCabind"/>
    <property type="match status" value="2"/>
</dbReference>
<keyword evidence="7" id="KW-1185">Reference proteome</keyword>
<dbReference type="InterPro" id="IPR001343">
    <property type="entry name" value="Hemolysn_Ca-bd"/>
</dbReference>
<evidence type="ECO:0000256" key="4">
    <source>
        <dbReference type="SAM" id="SignalP"/>
    </source>
</evidence>
<dbReference type="InterPro" id="IPR050557">
    <property type="entry name" value="RTX_toxin/Mannuronan_C5-epim"/>
</dbReference>
<accession>A0ABT5QR07</accession>
<comment type="caution">
    <text evidence="6">The sequence shown here is derived from an EMBL/GenBank/DDBJ whole genome shotgun (WGS) entry which is preliminary data.</text>
</comment>
<proteinExistence type="predicted"/>
<evidence type="ECO:0000259" key="5">
    <source>
        <dbReference type="Pfam" id="PF17945"/>
    </source>
</evidence>
<dbReference type="InterPro" id="IPR040966">
    <property type="entry name" value="StcE_C"/>
</dbReference>
<organism evidence="6 7">
    <name type="scientific">Enterovibrio qingdaonensis</name>
    <dbReference type="NCBI Taxonomy" id="2899818"/>
    <lineage>
        <taxon>Bacteria</taxon>
        <taxon>Pseudomonadati</taxon>
        <taxon>Pseudomonadota</taxon>
        <taxon>Gammaproteobacteria</taxon>
        <taxon>Vibrionales</taxon>
        <taxon>Vibrionaceae</taxon>
        <taxon>Enterovibrio</taxon>
    </lineage>
</organism>
<feature type="domain" description="Metalloprotease StcE C-terminal" evidence="5">
    <location>
        <begin position="226"/>
        <end position="315"/>
    </location>
</feature>
<evidence type="ECO:0000313" key="7">
    <source>
        <dbReference type="Proteomes" id="UP001149821"/>
    </source>
</evidence>
<keyword evidence="4" id="KW-0732">Signal</keyword>
<evidence type="ECO:0000256" key="2">
    <source>
        <dbReference type="ARBA" id="ARBA00022525"/>
    </source>
</evidence>